<feature type="compositionally biased region" description="Pro residues" evidence="1">
    <location>
        <begin position="30"/>
        <end position="39"/>
    </location>
</feature>
<feature type="region of interest" description="Disordered" evidence="1">
    <location>
        <begin position="1"/>
        <end position="198"/>
    </location>
</feature>
<evidence type="ECO:0000256" key="1">
    <source>
        <dbReference type="SAM" id="MobiDB-lite"/>
    </source>
</evidence>
<evidence type="ECO:0000313" key="2">
    <source>
        <dbReference type="EMBL" id="KAJ4459624.1"/>
    </source>
</evidence>
<feature type="compositionally biased region" description="Low complexity" evidence="1">
    <location>
        <begin position="1"/>
        <end position="25"/>
    </location>
</feature>
<keyword evidence="3" id="KW-1185">Reference proteome</keyword>
<proteinExistence type="predicted"/>
<protein>
    <submittedName>
        <fullName evidence="2">Uncharacterized protein</fullName>
    </submittedName>
</protein>
<dbReference type="Proteomes" id="UP001141327">
    <property type="component" value="Unassembled WGS sequence"/>
</dbReference>
<feature type="compositionally biased region" description="Low complexity" evidence="1">
    <location>
        <begin position="87"/>
        <end position="114"/>
    </location>
</feature>
<feature type="compositionally biased region" description="Low complexity" evidence="1">
    <location>
        <begin position="174"/>
        <end position="191"/>
    </location>
</feature>
<dbReference type="EMBL" id="JAPMOS010000018">
    <property type="protein sequence ID" value="KAJ4459624.1"/>
    <property type="molecule type" value="Genomic_DNA"/>
</dbReference>
<accession>A0ABQ8UK79</accession>
<feature type="compositionally biased region" description="Low complexity" evidence="1">
    <location>
        <begin position="64"/>
        <end position="77"/>
    </location>
</feature>
<sequence>MSTAGSAYSGAASTTGSSAPTESGSNTQPPASPSVPARPAPTRAADELAGRLGAMNLAPAASLQQQQQQQQQPQPGQYYEADPIRAQYLQQPYLQQQQQQQQQQHQAYLQQQQQPLRPPSPADCGGMVVLGGQPVGIGAPEMRSPEPPPATYGAPLYRDPPYTAEDFGYRPRGQQQQQQQQQPQQQPKQQQFRGQYPY</sequence>
<evidence type="ECO:0000313" key="3">
    <source>
        <dbReference type="Proteomes" id="UP001141327"/>
    </source>
</evidence>
<gene>
    <name evidence="2" type="ORF">PAPYR_4359</name>
</gene>
<reference evidence="2" key="1">
    <citation type="journal article" date="2022" name="bioRxiv">
        <title>Genomics of Preaxostyla Flagellates Illuminates Evolutionary Transitions and the Path Towards Mitochondrial Loss.</title>
        <authorList>
            <person name="Novak L.V.F."/>
            <person name="Treitli S.C."/>
            <person name="Pyrih J."/>
            <person name="Halakuc P."/>
            <person name="Pipaliya S.V."/>
            <person name="Vacek V."/>
            <person name="Brzon O."/>
            <person name="Soukal P."/>
            <person name="Eme L."/>
            <person name="Dacks J.B."/>
            <person name="Karnkowska A."/>
            <person name="Elias M."/>
            <person name="Hampl V."/>
        </authorList>
    </citation>
    <scope>NUCLEOTIDE SEQUENCE</scope>
    <source>
        <strain evidence="2">RCP-MX</strain>
    </source>
</reference>
<name>A0ABQ8UK79_9EUKA</name>
<organism evidence="2 3">
    <name type="scientific">Paratrimastix pyriformis</name>
    <dbReference type="NCBI Taxonomy" id="342808"/>
    <lineage>
        <taxon>Eukaryota</taxon>
        <taxon>Metamonada</taxon>
        <taxon>Preaxostyla</taxon>
        <taxon>Paratrimastigidae</taxon>
        <taxon>Paratrimastix</taxon>
    </lineage>
</organism>
<comment type="caution">
    <text evidence="2">The sequence shown here is derived from an EMBL/GenBank/DDBJ whole genome shotgun (WGS) entry which is preliminary data.</text>
</comment>